<feature type="transmembrane region" description="Helical" evidence="2">
    <location>
        <begin position="277"/>
        <end position="293"/>
    </location>
</feature>
<sequence>MLKSILVKSDKKDIFIVFLLFFISFAAYIKTLCPTIYPGDSGELVAAVHVLGIPHPTGYPLYCLLGKLFTILIPFGSIAYKVNIMSAFFSSLTVSIVYLIVKRFVSFKSVAFASALLLAFSAAFWSQAVIAEVYALNSFFVALLILIALIYEQNRNVNYFYFLIFAYGLALTNHLTIILLAPAILCLIKPAKKEEWHFSLLKAFFPLFLFVLGLSLYLYLPIRSMANPQIDWGNPENLNNFIYHITAGQYQNRLFSLSFASVAGNFLYFFAQISQQWPIWLIWLPLIGVVSLFKKRDKFLFFSLIATSILLLFSINYNISDIEVYYIPSYILITVFIGVGISSVLELFKNKTSSTKAFYVLCGVFFLLPLVVFAANYRLNNNSGNEIAYKYATDILKTLDKNAILFAQGDNVVFPLSYLQIVEKQRLDVLIIDENINPINFSLFEKERNQKRIEFIKKTVAGKNRPVYFSSNENLYDYNIYDYFLKSKGLLCKVVSIEAGAPFGNYHKFYKLDGLPKDYSHLDKKTREILASYYFHEGENLRKGDFLPAFKVYFKSGEIGDDISSMHNNIGLAYAKRGWQELALKEFEKAIKLDDGFVSAHYNLGNIYFMQDRLTNAQKELERAIGRDKDFALAYNSLGMVYLNQGLWDNAEEMFAQSIKVNPLLIVGYNNLGHINWLKKNYIQAKLYYQKALEIDCENKNAEYGIAEADRMLKK</sequence>
<dbReference type="SUPFAM" id="SSF48452">
    <property type="entry name" value="TPR-like"/>
    <property type="match status" value="1"/>
</dbReference>
<dbReference type="Pfam" id="PF13414">
    <property type="entry name" value="TPR_11"/>
    <property type="match status" value="1"/>
</dbReference>
<gene>
    <name evidence="3" type="ORF">A2310_06905</name>
</gene>
<dbReference type="Gene3D" id="1.25.40.10">
    <property type="entry name" value="Tetratricopeptide repeat domain"/>
    <property type="match status" value="1"/>
</dbReference>
<organism evidence="3 4">
    <name type="scientific">candidate division WOR-1 bacterium RIFOXYB2_FULL_37_13</name>
    <dbReference type="NCBI Taxonomy" id="1802579"/>
    <lineage>
        <taxon>Bacteria</taxon>
        <taxon>Bacillati</taxon>
        <taxon>Saganbacteria</taxon>
    </lineage>
</organism>
<feature type="transmembrane region" description="Helical" evidence="2">
    <location>
        <begin position="357"/>
        <end position="377"/>
    </location>
</feature>
<comment type="caution">
    <text evidence="3">The sequence shown here is derived from an EMBL/GenBank/DDBJ whole genome shotgun (WGS) entry which is preliminary data.</text>
</comment>
<keyword evidence="2" id="KW-0472">Membrane</keyword>
<feature type="repeat" description="TPR" evidence="1">
    <location>
        <begin position="598"/>
        <end position="631"/>
    </location>
</feature>
<dbReference type="STRING" id="1802579.A2310_06905"/>
<feature type="repeat" description="TPR" evidence="1">
    <location>
        <begin position="632"/>
        <end position="665"/>
    </location>
</feature>
<dbReference type="AlphaFoldDB" id="A0A1F4SNJ1"/>
<feature type="transmembrane region" description="Helical" evidence="2">
    <location>
        <begin position="134"/>
        <end position="152"/>
    </location>
</feature>
<dbReference type="PROSITE" id="PS50293">
    <property type="entry name" value="TPR_REGION"/>
    <property type="match status" value="1"/>
</dbReference>
<keyword evidence="1" id="KW-0802">TPR repeat</keyword>
<dbReference type="InterPro" id="IPR021280">
    <property type="entry name" value="TMEM260-like"/>
</dbReference>
<feature type="transmembrane region" description="Helical" evidence="2">
    <location>
        <begin position="12"/>
        <end position="29"/>
    </location>
</feature>
<evidence type="ECO:0000313" key="4">
    <source>
        <dbReference type="Proteomes" id="UP000178417"/>
    </source>
</evidence>
<dbReference type="InterPro" id="IPR052724">
    <property type="entry name" value="GT117_domain-containing"/>
</dbReference>
<dbReference type="Proteomes" id="UP000178417">
    <property type="component" value="Unassembled WGS sequence"/>
</dbReference>
<protein>
    <submittedName>
        <fullName evidence="3">Uncharacterized protein</fullName>
    </submittedName>
</protein>
<accession>A0A1F4SNJ1</accession>
<dbReference type="PANTHER" id="PTHR16214">
    <property type="entry name" value="TRANSMEMBRANE PROTEIN 260"/>
    <property type="match status" value="1"/>
</dbReference>
<dbReference type="Pfam" id="PF13424">
    <property type="entry name" value="TPR_12"/>
    <property type="match status" value="1"/>
</dbReference>
<evidence type="ECO:0000256" key="2">
    <source>
        <dbReference type="SAM" id="Phobius"/>
    </source>
</evidence>
<feature type="repeat" description="TPR" evidence="1">
    <location>
        <begin position="564"/>
        <end position="597"/>
    </location>
</feature>
<proteinExistence type="predicted"/>
<dbReference type="Pfam" id="PF11028">
    <property type="entry name" value="TMEM260-like"/>
    <property type="match status" value="1"/>
</dbReference>
<feature type="transmembrane region" description="Helical" evidence="2">
    <location>
        <begin position="254"/>
        <end position="271"/>
    </location>
</feature>
<evidence type="ECO:0000313" key="3">
    <source>
        <dbReference type="EMBL" id="OGC22011.1"/>
    </source>
</evidence>
<name>A0A1F4SNJ1_UNCSA</name>
<feature type="transmembrane region" description="Helical" evidence="2">
    <location>
        <begin position="300"/>
        <end position="319"/>
    </location>
</feature>
<keyword evidence="2" id="KW-1133">Transmembrane helix</keyword>
<reference evidence="3 4" key="1">
    <citation type="journal article" date="2016" name="Nat. Commun.">
        <title>Thousands of microbial genomes shed light on interconnected biogeochemical processes in an aquifer system.</title>
        <authorList>
            <person name="Anantharaman K."/>
            <person name="Brown C.T."/>
            <person name="Hug L.A."/>
            <person name="Sharon I."/>
            <person name="Castelle C.J."/>
            <person name="Probst A.J."/>
            <person name="Thomas B.C."/>
            <person name="Singh A."/>
            <person name="Wilkins M.J."/>
            <person name="Karaoz U."/>
            <person name="Brodie E.L."/>
            <person name="Williams K.H."/>
            <person name="Hubbard S.S."/>
            <person name="Banfield J.F."/>
        </authorList>
    </citation>
    <scope>NUCLEOTIDE SEQUENCE [LARGE SCALE GENOMIC DNA]</scope>
</reference>
<dbReference type="SMART" id="SM00028">
    <property type="entry name" value="TPR"/>
    <property type="match status" value="4"/>
</dbReference>
<dbReference type="PANTHER" id="PTHR16214:SF3">
    <property type="entry name" value="TRANSMEMBRANE PROTEIN 260"/>
    <property type="match status" value="1"/>
</dbReference>
<feature type="transmembrane region" description="Helical" evidence="2">
    <location>
        <begin position="110"/>
        <end position="128"/>
    </location>
</feature>
<dbReference type="InterPro" id="IPR011990">
    <property type="entry name" value="TPR-like_helical_dom_sf"/>
</dbReference>
<evidence type="ECO:0000256" key="1">
    <source>
        <dbReference type="PROSITE-ProRule" id="PRU00339"/>
    </source>
</evidence>
<feature type="transmembrane region" description="Helical" evidence="2">
    <location>
        <begin position="325"/>
        <end position="345"/>
    </location>
</feature>
<keyword evidence="2" id="KW-0812">Transmembrane</keyword>
<feature type="transmembrane region" description="Helical" evidence="2">
    <location>
        <begin position="159"/>
        <end position="184"/>
    </location>
</feature>
<dbReference type="InterPro" id="IPR019734">
    <property type="entry name" value="TPR_rpt"/>
</dbReference>
<dbReference type="PROSITE" id="PS50005">
    <property type="entry name" value="TPR"/>
    <property type="match status" value="3"/>
</dbReference>
<feature type="transmembrane region" description="Helical" evidence="2">
    <location>
        <begin position="196"/>
        <end position="220"/>
    </location>
</feature>
<dbReference type="EMBL" id="MEUB01000033">
    <property type="protein sequence ID" value="OGC22011.1"/>
    <property type="molecule type" value="Genomic_DNA"/>
</dbReference>